<evidence type="ECO:0000313" key="1">
    <source>
        <dbReference type="EMBL" id="GGX81977.1"/>
    </source>
</evidence>
<protein>
    <submittedName>
        <fullName evidence="1">Uncharacterized protein</fullName>
    </submittedName>
</protein>
<dbReference type="EMBL" id="BMWD01000023">
    <property type="protein sequence ID" value="GGX81977.1"/>
    <property type="molecule type" value="Genomic_DNA"/>
</dbReference>
<reference evidence="1" key="2">
    <citation type="submission" date="2020-09" db="EMBL/GenBank/DDBJ databases">
        <authorList>
            <person name="Sun Q."/>
            <person name="Ohkuma M."/>
        </authorList>
    </citation>
    <scope>NUCLEOTIDE SEQUENCE</scope>
    <source>
        <strain evidence="1">JCM 4956</strain>
    </source>
</reference>
<gene>
    <name evidence="1" type="ORF">GCM10010515_57040</name>
</gene>
<evidence type="ECO:0000313" key="2">
    <source>
        <dbReference type="Proteomes" id="UP000645555"/>
    </source>
</evidence>
<organism evidence="1 2">
    <name type="scientific">Streptomyces fructofermentans</name>
    <dbReference type="NCBI Taxonomy" id="152141"/>
    <lineage>
        <taxon>Bacteria</taxon>
        <taxon>Bacillati</taxon>
        <taxon>Actinomycetota</taxon>
        <taxon>Actinomycetes</taxon>
        <taxon>Kitasatosporales</taxon>
        <taxon>Streptomycetaceae</taxon>
        <taxon>Streptomyces</taxon>
    </lineage>
</organism>
<accession>A0A918NN12</accession>
<dbReference type="Proteomes" id="UP000645555">
    <property type="component" value="Unassembled WGS sequence"/>
</dbReference>
<dbReference type="AlphaFoldDB" id="A0A918NN12"/>
<sequence>MHGEAERVGDVSGGYVGGQQCAEALGFAALVQKVPHEGRARSAHGSPPLAQG</sequence>
<reference evidence="1" key="1">
    <citation type="journal article" date="2014" name="Int. J. Syst. Evol. Microbiol.">
        <title>Complete genome sequence of Corynebacterium casei LMG S-19264T (=DSM 44701T), isolated from a smear-ripened cheese.</title>
        <authorList>
            <consortium name="US DOE Joint Genome Institute (JGI-PGF)"/>
            <person name="Walter F."/>
            <person name="Albersmeier A."/>
            <person name="Kalinowski J."/>
            <person name="Ruckert C."/>
        </authorList>
    </citation>
    <scope>NUCLEOTIDE SEQUENCE</scope>
    <source>
        <strain evidence="1">JCM 4956</strain>
    </source>
</reference>
<dbReference type="RefSeq" id="WP_190038443.1">
    <property type="nucleotide sequence ID" value="NZ_BMWD01000023.1"/>
</dbReference>
<comment type="caution">
    <text evidence="1">The sequence shown here is derived from an EMBL/GenBank/DDBJ whole genome shotgun (WGS) entry which is preliminary data.</text>
</comment>
<keyword evidence="2" id="KW-1185">Reference proteome</keyword>
<name>A0A918NN12_9ACTN</name>
<proteinExistence type="predicted"/>